<protein>
    <submittedName>
        <fullName evidence="1">Uncharacterized protein</fullName>
    </submittedName>
</protein>
<proteinExistence type="predicted"/>
<sequence length="142" mass="15717">FCCGSLSSRARASIFHVTDFPAPAGPMTKTQCRIANSSSSCATLRVKCSSGQRSDSSMALMIEVARLESTTRGGLTPGNKSLSRPVFAELEHEIQSTSRTKKHDFVLLDNFRDVKIPKGTHQQLIFWQLWLGPFKLPCNDKD</sequence>
<organism evidence="1 2">
    <name type="scientific">Pelagomonas calceolata</name>
    <dbReference type="NCBI Taxonomy" id="35677"/>
    <lineage>
        <taxon>Eukaryota</taxon>
        <taxon>Sar</taxon>
        <taxon>Stramenopiles</taxon>
        <taxon>Ochrophyta</taxon>
        <taxon>Pelagophyceae</taxon>
        <taxon>Pelagomonadales</taxon>
        <taxon>Pelagomonadaceae</taxon>
        <taxon>Pelagomonas</taxon>
    </lineage>
</organism>
<evidence type="ECO:0000313" key="1">
    <source>
        <dbReference type="EMBL" id="CAH0379324.1"/>
    </source>
</evidence>
<feature type="non-terminal residue" evidence="1">
    <location>
        <position position="1"/>
    </location>
</feature>
<reference evidence="1" key="1">
    <citation type="submission" date="2021-11" db="EMBL/GenBank/DDBJ databases">
        <authorList>
            <consortium name="Genoscope - CEA"/>
            <person name="William W."/>
        </authorList>
    </citation>
    <scope>NUCLEOTIDE SEQUENCE</scope>
</reference>
<name>A0A8J2T2D4_9STRA</name>
<gene>
    <name evidence="1" type="ORF">PECAL_6P09400</name>
</gene>
<dbReference type="AlphaFoldDB" id="A0A8J2T2D4"/>
<comment type="caution">
    <text evidence="1">The sequence shown here is derived from an EMBL/GenBank/DDBJ whole genome shotgun (WGS) entry which is preliminary data.</text>
</comment>
<evidence type="ECO:0000313" key="2">
    <source>
        <dbReference type="Proteomes" id="UP000789595"/>
    </source>
</evidence>
<accession>A0A8J2T2D4</accession>
<keyword evidence="2" id="KW-1185">Reference proteome</keyword>
<dbReference type="Proteomes" id="UP000789595">
    <property type="component" value="Unassembled WGS sequence"/>
</dbReference>
<dbReference type="EMBL" id="CAKKNE010000006">
    <property type="protein sequence ID" value="CAH0379324.1"/>
    <property type="molecule type" value="Genomic_DNA"/>
</dbReference>